<feature type="transmembrane region" description="Helical" evidence="24">
    <location>
        <begin position="649"/>
        <end position="673"/>
    </location>
</feature>
<protein>
    <recommendedName>
        <fullName evidence="5">non-specific serine/threonine protein kinase</fullName>
        <ecNumber evidence="5">2.7.11.1</ecNumber>
    </recommendedName>
</protein>
<evidence type="ECO:0000256" key="18">
    <source>
        <dbReference type="ARBA" id="ARBA00023136"/>
    </source>
</evidence>
<keyword evidence="15" id="KW-0418">Kinase</keyword>
<dbReference type="InterPro" id="IPR000719">
    <property type="entry name" value="Prot_kinase_dom"/>
</dbReference>
<sequence>MSFSITSLCLLSFVTLVVPLPYCRAISIPRTNKTDRDALLQFKDKISGDPFGVFNSWNDSIHFCHWHGITCGRRHPRVIHLMLSSMNLVGSLSPFIGNLSFLQNLDIKNNTFVGEIPPEIGNLYRLKNLNLDNNSFSGQIPANISGCINLEVLRMSYNMLVGEVPISIASLSKLMGLSIHRNNLSGNIPKNFGNLTSLVFIWATSNDFVGRIPASLGRLQNLEELYFGFNGLSGTLPSSIFNISSLHTFHFPQNQLEGSLPSDLGITLRNLVELSVANNQFTGPIPASISNATNLMELVIPLNKFSGNMPTVEKLNWLQRISASVNYLGSGPQVDMKFLESINSTSLNLLAIGGNNFEGTLPESIGNFSSQLSIMSMEYNRLSGNIPPSIGNLRGLEWLRIDNNKFTGSIPDTIGNLIKLKRFRAPMNKLTRNIPSTIGNLTELIELSLNGNNLQGSIPPSIRKCQNLLGIDLSQNDLSGIIPSQAFTIFSLSIYFDLSENQLSGSLPEEIGKLNNLAKLDVHGNKLSGKIPSSLGRCTSLVELHMQNNLFEGNISSFLRSLNGLQYLDLSSNNFSGPVPTFLEKFQLQYLNLSFNNFEGEVPSKGLFLNTSATSLKGNDKLCGGMSILDLPSCSTSKGKHGSSISRSVIIIVTCGIVAALIPLVLLMTFYWLRRKKSEAPLETPSIRGFQQVSYEDLVKATDGFSSSNFIGMGGFGSVYKGNLADENKIVAVKVFNLKQRGASKSFTAECEVLKNIRHRNLVKILTACSSVDFQGNEFKALVYDFMENDSLEEWLHPYLAPNGTPRHELTFVQRLNIAFDVACAVDYLHHQCQMEVIHCDLKPSNILLDAQMNGHVSDFGLAKIFPNAIGDLPVSQTSSIGLRGTIGYAPPEYGMGSEVSKDGDMYSYGVLLLEIFTGKRPTHDMFKDALNLHDYCAAALPERVAEIADQQLRFCEAEESSIADTLSNQKSISAHVQECLVMIFEIGVACSAELPRERMKISDVVRRLRSLKERVNKMGFR</sequence>
<comment type="catalytic activity">
    <reaction evidence="22">
        <text>L-seryl-[protein] + ATP = O-phospho-L-seryl-[protein] + ADP + H(+)</text>
        <dbReference type="Rhea" id="RHEA:17989"/>
        <dbReference type="Rhea" id="RHEA-COMP:9863"/>
        <dbReference type="Rhea" id="RHEA-COMP:11604"/>
        <dbReference type="ChEBI" id="CHEBI:15378"/>
        <dbReference type="ChEBI" id="CHEBI:29999"/>
        <dbReference type="ChEBI" id="CHEBI:30616"/>
        <dbReference type="ChEBI" id="CHEBI:83421"/>
        <dbReference type="ChEBI" id="CHEBI:456216"/>
        <dbReference type="EC" id="2.7.11.1"/>
    </reaction>
</comment>
<evidence type="ECO:0000256" key="22">
    <source>
        <dbReference type="ARBA" id="ARBA00048679"/>
    </source>
</evidence>
<comment type="catalytic activity">
    <reaction evidence="21">
        <text>L-threonyl-[protein] + ATP = O-phospho-L-threonyl-[protein] + ADP + H(+)</text>
        <dbReference type="Rhea" id="RHEA:46608"/>
        <dbReference type="Rhea" id="RHEA-COMP:11060"/>
        <dbReference type="Rhea" id="RHEA-COMP:11605"/>
        <dbReference type="ChEBI" id="CHEBI:15378"/>
        <dbReference type="ChEBI" id="CHEBI:30013"/>
        <dbReference type="ChEBI" id="CHEBI:30616"/>
        <dbReference type="ChEBI" id="CHEBI:61977"/>
        <dbReference type="ChEBI" id="CHEBI:456216"/>
        <dbReference type="EC" id="2.7.11.1"/>
    </reaction>
</comment>
<evidence type="ECO:0000256" key="14">
    <source>
        <dbReference type="ARBA" id="ARBA00022741"/>
    </source>
</evidence>
<evidence type="ECO:0000256" key="13">
    <source>
        <dbReference type="ARBA" id="ARBA00022737"/>
    </source>
</evidence>
<dbReference type="FunFam" id="3.80.10.10:FF:000041">
    <property type="entry name" value="LRR receptor-like serine/threonine-protein kinase ERECTA"/>
    <property type="match status" value="1"/>
</dbReference>
<keyword evidence="9" id="KW-0433">Leucine-rich repeat</keyword>
<comment type="caution">
    <text evidence="27">The sequence shown here is derived from an EMBL/GenBank/DDBJ whole genome shotgun (WGS) entry which is preliminary data.</text>
</comment>
<dbReference type="Gene3D" id="3.30.200.20">
    <property type="entry name" value="Phosphorylase Kinase, domain 1"/>
    <property type="match status" value="1"/>
</dbReference>
<keyword evidence="12 25" id="KW-0732">Signal</keyword>
<accession>A0ABD3IV79</accession>
<keyword evidence="13" id="KW-0677">Repeat</keyword>
<keyword evidence="10" id="KW-0808">Transferase</keyword>
<dbReference type="FunFam" id="1.10.510.10:FF:000358">
    <property type="entry name" value="Putative leucine-rich repeat receptor-like serine/threonine-protein kinase"/>
    <property type="match status" value="1"/>
</dbReference>
<dbReference type="SUPFAM" id="SSF52058">
    <property type="entry name" value="L domain-like"/>
    <property type="match status" value="2"/>
</dbReference>
<dbReference type="GO" id="GO:0004674">
    <property type="term" value="F:protein serine/threonine kinase activity"/>
    <property type="evidence" value="ECO:0007669"/>
    <property type="project" value="UniProtKB-KW"/>
</dbReference>
<keyword evidence="19" id="KW-0675">Receptor</keyword>
<dbReference type="PROSITE" id="PS50011">
    <property type="entry name" value="PROTEIN_KINASE_DOM"/>
    <property type="match status" value="1"/>
</dbReference>
<dbReference type="EMBL" id="JBJKBG010000010">
    <property type="protein sequence ID" value="KAL3718034.1"/>
    <property type="molecule type" value="Genomic_DNA"/>
</dbReference>
<evidence type="ECO:0000256" key="25">
    <source>
        <dbReference type="SAM" id="SignalP"/>
    </source>
</evidence>
<comment type="similarity">
    <text evidence="4">Belongs to the RLP family.</text>
</comment>
<evidence type="ECO:0000256" key="4">
    <source>
        <dbReference type="ARBA" id="ARBA00009592"/>
    </source>
</evidence>
<evidence type="ECO:0000259" key="26">
    <source>
        <dbReference type="PROSITE" id="PS50011"/>
    </source>
</evidence>
<evidence type="ECO:0000256" key="9">
    <source>
        <dbReference type="ARBA" id="ARBA00022614"/>
    </source>
</evidence>
<feature type="chain" id="PRO_5044850397" description="non-specific serine/threonine protein kinase" evidence="25">
    <location>
        <begin position="26"/>
        <end position="1022"/>
    </location>
</feature>
<dbReference type="InterPro" id="IPR017441">
    <property type="entry name" value="Protein_kinase_ATP_BS"/>
</dbReference>
<evidence type="ECO:0000256" key="7">
    <source>
        <dbReference type="ARBA" id="ARBA00022527"/>
    </source>
</evidence>
<dbReference type="PANTHER" id="PTHR27008">
    <property type="entry name" value="OS04G0122200 PROTEIN"/>
    <property type="match status" value="1"/>
</dbReference>
<dbReference type="EC" id="2.7.11.1" evidence="5"/>
<evidence type="ECO:0000256" key="16">
    <source>
        <dbReference type="ARBA" id="ARBA00022840"/>
    </source>
</evidence>
<feature type="signal peptide" evidence="25">
    <location>
        <begin position="1"/>
        <end position="25"/>
    </location>
</feature>
<dbReference type="PROSITE" id="PS00108">
    <property type="entry name" value="PROTEIN_KINASE_ST"/>
    <property type="match status" value="1"/>
</dbReference>
<evidence type="ECO:0000256" key="21">
    <source>
        <dbReference type="ARBA" id="ARBA00047899"/>
    </source>
</evidence>
<evidence type="ECO:0000313" key="27">
    <source>
        <dbReference type="EMBL" id="KAL3718034.1"/>
    </source>
</evidence>
<dbReference type="PROSITE" id="PS00107">
    <property type="entry name" value="PROTEIN_KINASE_ATP"/>
    <property type="match status" value="1"/>
</dbReference>
<evidence type="ECO:0000256" key="17">
    <source>
        <dbReference type="ARBA" id="ARBA00022989"/>
    </source>
</evidence>
<dbReference type="InterPro" id="IPR055414">
    <property type="entry name" value="LRR_R13L4/SHOC2-like"/>
</dbReference>
<proteinExistence type="inferred from homology"/>
<dbReference type="InterPro" id="IPR003591">
    <property type="entry name" value="Leu-rich_rpt_typical-subtyp"/>
</dbReference>
<dbReference type="Pfam" id="PF00560">
    <property type="entry name" value="LRR_1"/>
    <property type="match status" value="8"/>
</dbReference>
<keyword evidence="14 23" id="KW-0547">Nucleotide-binding</keyword>
<organism evidence="27 28">
    <name type="scientific">Eucalyptus globulus</name>
    <name type="common">Tasmanian blue gum</name>
    <dbReference type="NCBI Taxonomy" id="34317"/>
    <lineage>
        <taxon>Eukaryota</taxon>
        <taxon>Viridiplantae</taxon>
        <taxon>Streptophyta</taxon>
        <taxon>Embryophyta</taxon>
        <taxon>Tracheophyta</taxon>
        <taxon>Spermatophyta</taxon>
        <taxon>Magnoliopsida</taxon>
        <taxon>eudicotyledons</taxon>
        <taxon>Gunneridae</taxon>
        <taxon>Pentapetalae</taxon>
        <taxon>rosids</taxon>
        <taxon>malvids</taxon>
        <taxon>Myrtales</taxon>
        <taxon>Myrtaceae</taxon>
        <taxon>Myrtoideae</taxon>
        <taxon>Eucalypteae</taxon>
        <taxon>Eucalyptus</taxon>
    </lineage>
</organism>
<evidence type="ECO:0000256" key="5">
    <source>
        <dbReference type="ARBA" id="ARBA00012513"/>
    </source>
</evidence>
<evidence type="ECO:0000313" key="28">
    <source>
        <dbReference type="Proteomes" id="UP001634007"/>
    </source>
</evidence>
<dbReference type="Pfam" id="PF08263">
    <property type="entry name" value="LRRNT_2"/>
    <property type="match status" value="1"/>
</dbReference>
<dbReference type="Proteomes" id="UP001634007">
    <property type="component" value="Unassembled WGS sequence"/>
</dbReference>
<dbReference type="FunFam" id="3.30.200.20:FF:000432">
    <property type="entry name" value="LRR receptor-like serine/threonine-protein kinase EFR"/>
    <property type="match status" value="1"/>
</dbReference>
<evidence type="ECO:0000256" key="6">
    <source>
        <dbReference type="ARBA" id="ARBA00022475"/>
    </source>
</evidence>
<dbReference type="Pfam" id="PF23598">
    <property type="entry name" value="LRR_14"/>
    <property type="match status" value="1"/>
</dbReference>
<reference evidence="27 28" key="1">
    <citation type="submission" date="2024-11" db="EMBL/GenBank/DDBJ databases">
        <title>Chromosome-level genome assembly of Eucalyptus globulus Labill. provides insights into its genome evolution.</title>
        <authorList>
            <person name="Li X."/>
        </authorList>
    </citation>
    <scope>NUCLEOTIDE SEQUENCE [LARGE SCALE GENOMIC DNA]</scope>
    <source>
        <strain evidence="27">CL2024</strain>
        <tissue evidence="27">Fresh tender leaves</tissue>
    </source>
</reference>
<comment type="subcellular location">
    <subcellularLocation>
        <location evidence="1">Cell membrane</location>
        <topology evidence="1">Single-pass membrane protein</topology>
    </subcellularLocation>
    <subcellularLocation>
        <location evidence="2">Membrane</location>
        <topology evidence="2">Single-pass type I membrane protein</topology>
    </subcellularLocation>
</comment>
<gene>
    <name evidence="27" type="ORF">ACJRO7_003209</name>
</gene>
<dbReference type="Gene3D" id="1.10.510.10">
    <property type="entry name" value="Transferase(Phosphotransferase) domain 1"/>
    <property type="match status" value="1"/>
</dbReference>
<evidence type="ECO:0000256" key="19">
    <source>
        <dbReference type="ARBA" id="ARBA00023170"/>
    </source>
</evidence>
<evidence type="ECO:0000256" key="10">
    <source>
        <dbReference type="ARBA" id="ARBA00022679"/>
    </source>
</evidence>
<evidence type="ECO:0000256" key="2">
    <source>
        <dbReference type="ARBA" id="ARBA00004479"/>
    </source>
</evidence>
<comment type="similarity">
    <text evidence="3">Belongs to the protein kinase superfamily. Ser/Thr protein kinase family.</text>
</comment>
<keyword evidence="7" id="KW-0723">Serine/threonine-protein kinase</keyword>
<dbReference type="SMART" id="SM00369">
    <property type="entry name" value="LRR_TYP"/>
    <property type="match status" value="7"/>
</dbReference>
<evidence type="ECO:0000256" key="11">
    <source>
        <dbReference type="ARBA" id="ARBA00022692"/>
    </source>
</evidence>
<dbReference type="FunFam" id="3.80.10.10:FF:000288">
    <property type="entry name" value="LRR receptor-like serine/threonine-protein kinase EFR"/>
    <property type="match status" value="1"/>
</dbReference>
<dbReference type="Gene3D" id="3.80.10.10">
    <property type="entry name" value="Ribonuclease Inhibitor"/>
    <property type="match status" value="2"/>
</dbReference>
<keyword evidence="28" id="KW-1185">Reference proteome</keyword>
<dbReference type="PANTHER" id="PTHR27008:SF610">
    <property type="entry name" value="SERINE-THREONINE_TYROSINE-PROTEIN KINASE CATALYTIC DOMAIN-CONTAINING PROTEIN"/>
    <property type="match status" value="1"/>
</dbReference>
<keyword evidence="11 24" id="KW-0812">Transmembrane</keyword>
<keyword evidence="16 23" id="KW-0067">ATP-binding</keyword>
<feature type="domain" description="Protein kinase" evidence="26">
    <location>
        <begin position="705"/>
        <end position="973"/>
    </location>
</feature>
<evidence type="ECO:0000256" key="23">
    <source>
        <dbReference type="PROSITE-ProRule" id="PRU10141"/>
    </source>
</evidence>
<dbReference type="InterPro" id="IPR008271">
    <property type="entry name" value="Ser/Thr_kinase_AS"/>
</dbReference>
<dbReference type="InterPro" id="IPR013210">
    <property type="entry name" value="LRR_N_plant-typ"/>
</dbReference>
<evidence type="ECO:0000256" key="3">
    <source>
        <dbReference type="ARBA" id="ARBA00008684"/>
    </source>
</evidence>
<keyword evidence="17 24" id="KW-1133">Transmembrane helix</keyword>
<evidence type="ECO:0000256" key="8">
    <source>
        <dbReference type="ARBA" id="ARBA00022553"/>
    </source>
</evidence>
<dbReference type="SMART" id="SM00220">
    <property type="entry name" value="S_TKc"/>
    <property type="match status" value="1"/>
</dbReference>
<evidence type="ECO:0000256" key="1">
    <source>
        <dbReference type="ARBA" id="ARBA00004162"/>
    </source>
</evidence>
<evidence type="ECO:0000256" key="12">
    <source>
        <dbReference type="ARBA" id="ARBA00022729"/>
    </source>
</evidence>
<keyword evidence="8" id="KW-0597">Phosphoprotein</keyword>
<dbReference type="InterPro" id="IPR011009">
    <property type="entry name" value="Kinase-like_dom_sf"/>
</dbReference>
<dbReference type="SUPFAM" id="SSF56112">
    <property type="entry name" value="Protein kinase-like (PK-like)"/>
    <property type="match status" value="1"/>
</dbReference>
<evidence type="ECO:0000256" key="20">
    <source>
        <dbReference type="ARBA" id="ARBA00023180"/>
    </source>
</evidence>
<evidence type="ECO:0000256" key="24">
    <source>
        <dbReference type="SAM" id="Phobius"/>
    </source>
</evidence>
<dbReference type="AlphaFoldDB" id="A0ABD3IV79"/>
<dbReference type="InterPro" id="IPR001611">
    <property type="entry name" value="Leu-rich_rpt"/>
</dbReference>
<dbReference type="FunFam" id="3.80.10.10:FF:000565">
    <property type="entry name" value="Leucine-rich repeat receptor-like kinase protein FLORAL ORGAN NUMBER1"/>
    <property type="match status" value="1"/>
</dbReference>
<dbReference type="InterPro" id="IPR032675">
    <property type="entry name" value="LRR_dom_sf"/>
</dbReference>
<keyword evidence="20" id="KW-0325">Glycoprotein</keyword>
<keyword evidence="6" id="KW-1003">Cell membrane</keyword>
<dbReference type="InterPro" id="IPR051809">
    <property type="entry name" value="Plant_receptor-like_S/T_kinase"/>
</dbReference>
<feature type="binding site" evidence="23">
    <location>
        <position position="734"/>
    </location>
    <ligand>
        <name>ATP</name>
        <dbReference type="ChEBI" id="CHEBI:30616"/>
    </ligand>
</feature>
<dbReference type="Pfam" id="PF00069">
    <property type="entry name" value="Pkinase"/>
    <property type="match status" value="1"/>
</dbReference>
<keyword evidence="18 24" id="KW-0472">Membrane</keyword>
<dbReference type="GO" id="GO:0005886">
    <property type="term" value="C:plasma membrane"/>
    <property type="evidence" value="ECO:0007669"/>
    <property type="project" value="UniProtKB-SubCell"/>
</dbReference>
<name>A0ABD3IV79_EUCGL</name>
<dbReference type="GO" id="GO:0005524">
    <property type="term" value="F:ATP binding"/>
    <property type="evidence" value="ECO:0007669"/>
    <property type="project" value="UniProtKB-UniRule"/>
</dbReference>
<dbReference type="CDD" id="cd14066">
    <property type="entry name" value="STKc_IRAK"/>
    <property type="match status" value="1"/>
</dbReference>
<evidence type="ECO:0000256" key="15">
    <source>
        <dbReference type="ARBA" id="ARBA00022777"/>
    </source>
</evidence>